<dbReference type="Pfam" id="PF13843">
    <property type="entry name" value="DDE_Tnp_1_7"/>
    <property type="match status" value="1"/>
</dbReference>
<evidence type="ECO:0000313" key="3">
    <source>
        <dbReference type="Proteomes" id="UP000324832"/>
    </source>
</evidence>
<gene>
    <name evidence="2" type="ORF">LSINAPIS_LOCUS14564</name>
</gene>
<evidence type="ECO:0000259" key="1">
    <source>
        <dbReference type="Pfam" id="PF13843"/>
    </source>
</evidence>
<keyword evidence="3" id="KW-1185">Reference proteome</keyword>
<protein>
    <recommendedName>
        <fullName evidence="1">PiggyBac transposable element-derived protein domain-containing protein</fullName>
    </recommendedName>
</protein>
<dbReference type="PANTHER" id="PTHR47272">
    <property type="entry name" value="DDE_TNP_1_7 DOMAIN-CONTAINING PROTEIN"/>
    <property type="match status" value="1"/>
</dbReference>
<feature type="domain" description="PiggyBac transposable element-derived protein" evidence="1">
    <location>
        <begin position="1"/>
        <end position="112"/>
    </location>
</feature>
<dbReference type="EMBL" id="FZQP02006909">
    <property type="protein sequence ID" value="VVD04914.1"/>
    <property type="molecule type" value="Genomic_DNA"/>
</dbReference>
<dbReference type="InterPro" id="IPR029526">
    <property type="entry name" value="PGBD"/>
</dbReference>
<proteinExistence type="predicted"/>
<sequence length="256" mass="29678">MSIDEMMIPFAGQCGIRVYLRWKPNPLGLKVVVLANPNGVVCDMIVYQCDTTFPTELTERYSLGECLIMFLTRTLVPGHIIHCDRYFTTLKLADSMLEKGFYLVGTIMANRIPRHIALMSEYNLSMGGVDLADRMLSDCPSRARTKKWTVRVVFHMFDLAATNSWFVYRQECVRNRYVEPDFINIAARHRNNPNKRTRSDLSPETPDKLQLFEEKIVKMLSSWKKEQEIVLKSLSSDILEVKRQNQEIQKSNCEIE</sequence>
<accession>A0A5E4R4J2</accession>
<name>A0A5E4R4J2_9NEOP</name>
<reference evidence="2 3" key="1">
    <citation type="submission" date="2017-07" db="EMBL/GenBank/DDBJ databases">
        <authorList>
            <person name="Talla V."/>
            <person name="Backstrom N."/>
        </authorList>
    </citation>
    <scope>NUCLEOTIDE SEQUENCE [LARGE SCALE GENOMIC DNA]</scope>
</reference>
<organism evidence="2 3">
    <name type="scientific">Leptidea sinapis</name>
    <dbReference type="NCBI Taxonomy" id="189913"/>
    <lineage>
        <taxon>Eukaryota</taxon>
        <taxon>Metazoa</taxon>
        <taxon>Ecdysozoa</taxon>
        <taxon>Arthropoda</taxon>
        <taxon>Hexapoda</taxon>
        <taxon>Insecta</taxon>
        <taxon>Pterygota</taxon>
        <taxon>Neoptera</taxon>
        <taxon>Endopterygota</taxon>
        <taxon>Lepidoptera</taxon>
        <taxon>Glossata</taxon>
        <taxon>Ditrysia</taxon>
        <taxon>Papilionoidea</taxon>
        <taxon>Pieridae</taxon>
        <taxon>Dismorphiinae</taxon>
        <taxon>Leptidea</taxon>
    </lineage>
</organism>
<evidence type="ECO:0000313" key="2">
    <source>
        <dbReference type="EMBL" id="VVD04914.1"/>
    </source>
</evidence>
<dbReference type="Proteomes" id="UP000324832">
    <property type="component" value="Unassembled WGS sequence"/>
</dbReference>
<dbReference type="PANTHER" id="PTHR47272:SF2">
    <property type="entry name" value="PIGGYBAC TRANSPOSABLE ELEMENT-DERIVED PROTEIN 3-LIKE"/>
    <property type="match status" value="1"/>
</dbReference>
<dbReference type="AlphaFoldDB" id="A0A5E4R4J2"/>